<reference evidence="7" key="1">
    <citation type="submission" date="2024-06" db="EMBL/GenBank/DDBJ databases">
        <authorList>
            <person name="Fan A."/>
            <person name="Zhang F.Y."/>
            <person name="Zhang L."/>
        </authorList>
    </citation>
    <scope>NUCLEOTIDE SEQUENCE</scope>
    <source>
        <strain evidence="7">Y61</strain>
    </source>
</reference>
<dbReference type="PANTHER" id="PTHR41299:SF1">
    <property type="entry name" value="THIAMINE PYROPHOSPHOKINASE"/>
    <property type="match status" value="1"/>
</dbReference>
<keyword evidence="3" id="KW-0418">Kinase</keyword>
<sequence length="213" mass="23333">MKLAIVAGGPEELLPDLDSQEYDEFKWIGADHGTLVILKSNRKPIRAFGDFDSLSDIEKEAVLRSSMKIETFPPEKDRTDLEIALEWALKQNPEKLLVFGATGGRVDHMLSAVQLLLSVTQAGVDGSIVDRKNCVTLLPPGTYHIKKNAGYPYLSFLSLTGSVRGLTLKGVKYPLTDTELPVGSSLCISNEPVGCQFTVSLSAGYLLMMRCRD</sequence>
<dbReference type="InterPro" id="IPR036759">
    <property type="entry name" value="TPK_catalytic_sf"/>
</dbReference>
<dbReference type="GO" id="GO:0004788">
    <property type="term" value="F:thiamine diphosphokinase activity"/>
    <property type="evidence" value="ECO:0007669"/>
    <property type="project" value="UniProtKB-UniRule"/>
</dbReference>
<dbReference type="SMART" id="SM00983">
    <property type="entry name" value="TPK_B1_binding"/>
    <property type="match status" value="1"/>
</dbReference>
<proteinExistence type="predicted"/>
<dbReference type="Gene3D" id="3.40.50.10240">
    <property type="entry name" value="Thiamin pyrophosphokinase, catalytic domain"/>
    <property type="match status" value="1"/>
</dbReference>
<dbReference type="GO" id="GO:0005524">
    <property type="term" value="F:ATP binding"/>
    <property type="evidence" value="ECO:0007669"/>
    <property type="project" value="UniProtKB-KW"/>
</dbReference>
<dbReference type="NCBIfam" id="TIGR01378">
    <property type="entry name" value="thi_PPkinase"/>
    <property type="match status" value="1"/>
</dbReference>
<dbReference type="InterPro" id="IPR007373">
    <property type="entry name" value="Thiamin_PyroPKinase_B1-bd"/>
</dbReference>
<evidence type="ECO:0000256" key="1">
    <source>
        <dbReference type="ARBA" id="ARBA00022679"/>
    </source>
</evidence>
<dbReference type="RefSeq" id="WP_129929196.1">
    <property type="nucleotide sequence ID" value="NZ_CP159510.1"/>
</dbReference>
<dbReference type="SUPFAM" id="SSF63862">
    <property type="entry name" value="Thiamin pyrophosphokinase, substrate-binding domain"/>
    <property type="match status" value="1"/>
</dbReference>
<name>A0AAU8ICT5_9BACL</name>
<dbReference type="InterPro" id="IPR007371">
    <property type="entry name" value="TPK_catalytic"/>
</dbReference>
<keyword evidence="4" id="KW-0067">ATP-binding</keyword>
<evidence type="ECO:0000259" key="6">
    <source>
        <dbReference type="SMART" id="SM00983"/>
    </source>
</evidence>
<dbReference type="Pfam" id="PF04265">
    <property type="entry name" value="TPK_B1_binding"/>
    <property type="match status" value="1"/>
</dbReference>
<feature type="domain" description="Thiamin pyrophosphokinase thiamin-binding" evidence="6">
    <location>
        <begin position="141"/>
        <end position="207"/>
    </location>
</feature>
<accession>A0AAU8ICT5</accession>
<protein>
    <recommendedName>
        <fullName evidence="5">Thiamine diphosphokinase</fullName>
        <ecNumber evidence="5">2.7.6.2</ecNumber>
    </recommendedName>
</protein>
<dbReference type="InterPro" id="IPR006282">
    <property type="entry name" value="Thi_PPkinase"/>
</dbReference>
<keyword evidence="2" id="KW-0547">Nucleotide-binding</keyword>
<dbReference type="InterPro" id="IPR036371">
    <property type="entry name" value="TPK_B1-bd_sf"/>
</dbReference>
<dbReference type="EMBL" id="CP159510">
    <property type="protein sequence ID" value="XCJ16011.1"/>
    <property type="molecule type" value="Genomic_DNA"/>
</dbReference>
<dbReference type="GO" id="GO:0009229">
    <property type="term" value="P:thiamine diphosphate biosynthetic process"/>
    <property type="evidence" value="ECO:0007669"/>
    <property type="project" value="InterPro"/>
</dbReference>
<evidence type="ECO:0000256" key="2">
    <source>
        <dbReference type="ARBA" id="ARBA00022741"/>
    </source>
</evidence>
<dbReference type="Pfam" id="PF04263">
    <property type="entry name" value="TPK_catalytic"/>
    <property type="match status" value="1"/>
</dbReference>
<evidence type="ECO:0000256" key="5">
    <source>
        <dbReference type="NCBIfam" id="TIGR01378"/>
    </source>
</evidence>
<dbReference type="GO" id="GO:0030975">
    <property type="term" value="F:thiamine binding"/>
    <property type="evidence" value="ECO:0007669"/>
    <property type="project" value="InterPro"/>
</dbReference>
<evidence type="ECO:0000256" key="4">
    <source>
        <dbReference type="ARBA" id="ARBA00022840"/>
    </source>
</evidence>
<dbReference type="GO" id="GO:0006772">
    <property type="term" value="P:thiamine metabolic process"/>
    <property type="evidence" value="ECO:0007669"/>
    <property type="project" value="UniProtKB-UniRule"/>
</dbReference>
<dbReference type="EC" id="2.7.6.2" evidence="5"/>
<organism evidence="7">
    <name type="scientific">Sporolactobacillus sp. Y61</name>
    <dbReference type="NCBI Taxonomy" id="3160863"/>
    <lineage>
        <taxon>Bacteria</taxon>
        <taxon>Bacillati</taxon>
        <taxon>Bacillota</taxon>
        <taxon>Bacilli</taxon>
        <taxon>Bacillales</taxon>
        <taxon>Sporolactobacillaceae</taxon>
        <taxon>Sporolactobacillus</taxon>
    </lineage>
</organism>
<evidence type="ECO:0000256" key="3">
    <source>
        <dbReference type="ARBA" id="ARBA00022777"/>
    </source>
</evidence>
<evidence type="ECO:0000313" key="7">
    <source>
        <dbReference type="EMBL" id="XCJ16011.1"/>
    </source>
</evidence>
<dbReference type="GO" id="GO:0016301">
    <property type="term" value="F:kinase activity"/>
    <property type="evidence" value="ECO:0007669"/>
    <property type="project" value="UniProtKB-KW"/>
</dbReference>
<dbReference type="SUPFAM" id="SSF63999">
    <property type="entry name" value="Thiamin pyrophosphokinase, catalytic domain"/>
    <property type="match status" value="1"/>
</dbReference>
<gene>
    <name evidence="7" type="ORF">ABNN70_09870</name>
</gene>
<dbReference type="PANTHER" id="PTHR41299">
    <property type="entry name" value="THIAMINE PYROPHOSPHOKINASE"/>
    <property type="match status" value="1"/>
</dbReference>
<dbReference type="InterPro" id="IPR053149">
    <property type="entry name" value="TPK"/>
</dbReference>
<keyword evidence="1 7" id="KW-0808">Transferase</keyword>
<dbReference type="AlphaFoldDB" id="A0AAU8ICT5"/>
<dbReference type="CDD" id="cd07995">
    <property type="entry name" value="TPK"/>
    <property type="match status" value="1"/>
</dbReference>